<dbReference type="InterPro" id="IPR033162">
    <property type="entry name" value="TBCD"/>
</dbReference>
<dbReference type="Pfam" id="PF23579">
    <property type="entry name" value="ARM_TBCD"/>
    <property type="match status" value="1"/>
</dbReference>
<dbReference type="GO" id="GO:0007021">
    <property type="term" value="P:tubulin complex assembly"/>
    <property type="evidence" value="ECO:0007669"/>
    <property type="project" value="InterPro"/>
</dbReference>
<reference evidence="5" key="1">
    <citation type="submission" date="2019-10" db="EMBL/GenBank/DDBJ databases">
        <authorList>
            <consortium name="DOE Joint Genome Institute"/>
            <person name="Kuo A."/>
            <person name="Miyauchi S."/>
            <person name="Kiss E."/>
            <person name="Drula E."/>
            <person name="Kohler A."/>
            <person name="Sanchez-Garcia M."/>
            <person name="Andreopoulos B."/>
            <person name="Barry K.W."/>
            <person name="Bonito G."/>
            <person name="Buee M."/>
            <person name="Carver A."/>
            <person name="Chen C."/>
            <person name="Cichocki N."/>
            <person name="Clum A."/>
            <person name="Culley D."/>
            <person name="Crous P.W."/>
            <person name="Fauchery L."/>
            <person name="Girlanda M."/>
            <person name="Hayes R."/>
            <person name="Keri Z."/>
            <person name="LaButti K."/>
            <person name="Lipzen A."/>
            <person name="Lombard V."/>
            <person name="Magnuson J."/>
            <person name="Maillard F."/>
            <person name="Morin E."/>
            <person name="Murat C."/>
            <person name="Nolan M."/>
            <person name="Ohm R."/>
            <person name="Pangilinan J."/>
            <person name="Pereira M."/>
            <person name="Perotto S."/>
            <person name="Peter M."/>
            <person name="Riley R."/>
            <person name="Sitrit Y."/>
            <person name="Stielow B."/>
            <person name="Szollosi G."/>
            <person name="Zifcakova L."/>
            <person name="Stursova M."/>
            <person name="Spatafora J.W."/>
            <person name="Tedersoo L."/>
            <person name="Vaario L.-M."/>
            <person name="Yamada A."/>
            <person name="Yan M."/>
            <person name="Wang P."/>
            <person name="Xu J."/>
            <person name="Bruns T."/>
            <person name="Baldrian P."/>
            <person name="Vilgalys R."/>
            <person name="Henrissat B."/>
            <person name="Grigoriev I.V."/>
            <person name="Hibbett D."/>
            <person name="Nagy L.G."/>
            <person name="Martin F.M."/>
        </authorList>
    </citation>
    <scope>NUCLEOTIDE SEQUENCE</scope>
    <source>
        <strain evidence="5">Prilba</strain>
    </source>
</reference>
<dbReference type="GO" id="GO:0000226">
    <property type="term" value="P:microtubule cytoskeleton organization"/>
    <property type="evidence" value="ECO:0007669"/>
    <property type="project" value="TreeGrafter"/>
</dbReference>
<dbReference type="EMBL" id="WHVB01000012">
    <property type="protein sequence ID" value="KAF8478127.1"/>
    <property type="molecule type" value="Genomic_DNA"/>
</dbReference>
<evidence type="ECO:0000259" key="4">
    <source>
        <dbReference type="Pfam" id="PF25767"/>
    </source>
</evidence>
<comment type="caution">
    <text evidence="5">The sequence shown here is derived from an EMBL/GenBank/DDBJ whole genome shotgun (WGS) entry which is preliminary data.</text>
</comment>
<feature type="domain" description="Tubulin-folding cofactor D ARM repeats" evidence="4">
    <location>
        <begin position="325"/>
        <end position="526"/>
    </location>
</feature>
<dbReference type="GO" id="GO:0007023">
    <property type="term" value="P:post-chaperonin tubulin folding pathway"/>
    <property type="evidence" value="ECO:0007669"/>
    <property type="project" value="InterPro"/>
</dbReference>
<evidence type="ECO:0000256" key="2">
    <source>
        <dbReference type="PROSITE-ProRule" id="PRU00103"/>
    </source>
</evidence>
<keyword evidence="1" id="KW-0143">Chaperone</keyword>
<dbReference type="InterPro" id="IPR022577">
    <property type="entry name" value="TBCD_C"/>
</dbReference>
<dbReference type="InterPro" id="IPR016024">
    <property type="entry name" value="ARM-type_fold"/>
</dbReference>
<dbReference type="PANTHER" id="PTHR12658:SF0">
    <property type="entry name" value="TUBULIN-SPECIFIC CHAPERONE D"/>
    <property type="match status" value="1"/>
</dbReference>
<organism evidence="5 6">
    <name type="scientific">Russula ochroleuca</name>
    <dbReference type="NCBI Taxonomy" id="152965"/>
    <lineage>
        <taxon>Eukaryota</taxon>
        <taxon>Fungi</taxon>
        <taxon>Dikarya</taxon>
        <taxon>Basidiomycota</taxon>
        <taxon>Agaricomycotina</taxon>
        <taxon>Agaricomycetes</taxon>
        <taxon>Russulales</taxon>
        <taxon>Russulaceae</taxon>
        <taxon>Russula</taxon>
    </lineage>
</organism>
<sequence length="1172" mass="130574">MDTDFKIQTRFEKYAEFVALQNQALSLDISPQVSDESNRRINLVRDMVNILAEYQEQAYLLDPFLEELVGPVVKKFKFYAQGLASASFCLEDIATFDAGLELTAPLTCVSYLLYNYLKFRGYKTIIRFFPHEIADLAVALEFAQILNRQSSNTLWSTQHVTLLWISLICMIPFDLAQFDEVGSEGQTAATIEAIAKRSLTSSGIVRESAAILLSRLYVRRDGLLRLPAFLDWAKTYAKEQKDIFEWMGVYHTLCEVVKNSPSNVISRFIPDVFEAARSLELNSTLCTNSSIRKLRIKLLSRAALRLLPVIPRVSLRKGRVLYVTNESEHSENEDEGDADVPEEIETVLEELFQGLQDRDTVVRWSAAKGVARISERLPGEFTRQVVDTVLGLFSIHSIAIAGLYDIPALAESTWHGACLSCAELLRRGLIPHDRLAGAIDWMIKALYFDIRKGAHSIGSNVRDAAAYALWSLPRAYEASTIAPLSEKLAMNLASVSTYDREVHIRRAASAAFQEYVGRTGVFPHGIDVLGKIDFFAVGVRRNAFLVAAPQVAEYEEYRPFLIDHLVNTTLRHWDPAMRQLGAQSIRKLCELDLSRLGPPCASRVRPLLTMSDASDVHGGLLALAQLSDALSTEPERLKQEVFSFLVDVPIDMIRSPRNELVTAAACQLIANSITLKEILLEGQSSVPHWRTIIDLGLKHRKSTVQVAAASGLAEVGKLVDCSAVVQRFIRDFRSGSPTMQQSLTRLLGLMDYKSHSNALPEAIDCLVGSIIPSSELRMPDVEARRNCMESIQLVLTGLVPHPSRRLSLDHVVRMYNTLISGLDDYTVDERGDVGSWVRIASIQGLTSVSVTLLTLAKTDTAYIEYIPASLYQKAIAGILKQGVGRLDNVRQQAGESIHCLLKCPLPSVGDTNPWKFHGENLFKELLLSEGAVEDGAIRPHSWQDSPWIFPKAMRFLEVSEYRPAVLAGLLISIGSKTDSTQRHARNSLVTYAKSLPADASDGESYYLQALVDDLVAEAKANLSSNPKVIPVLQALNALLEADVLERLCDSEVGIQSAHTLLSIASRGVSRLKSVHRIQECMKTVVNLLVLPQLLDSCIPRLVDFLTHQYPTIRAETARYLYLFLQSRDIGKDTDDVEELLLETEWFSGQSDVREKATIIVDELMEVKDEKDE</sequence>
<dbReference type="GO" id="GO:0048487">
    <property type="term" value="F:beta-tubulin binding"/>
    <property type="evidence" value="ECO:0007669"/>
    <property type="project" value="InterPro"/>
</dbReference>
<evidence type="ECO:0000256" key="1">
    <source>
        <dbReference type="ARBA" id="ARBA00023186"/>
    </source>
</evidence>
<dbReference type="PROSITE" id="PS50077">
    <property type="entry name" value="HEAT_REPEAT"/>
    <property type="match status" value="1"/>
</dbReference>
<proteinExistence type="predicted"/>
<dbReference type="Pfam" id="PF25767">
    <property type="entry name" value="ARM_TBCD_2nd"/>
    <property type="match status" value="1"/>
</dbReference>
<dbReference type="Pfam" id="PF12612">
    <property type="entry name" value="TFCD_C"/>
    <property type="match status" value="1"/>
</dbReference>
<feature type="repeat" description="HEAT" evidence="2">
    <location>
        <begin position="347"/>
        <end position="384"/>
    </location>
</feature>
<name>A0A9P5MT75_9AGAM</name>
<dbReference type="OrthoDB" id="1735853at2759"/>
<dbReference type="PANTHER" id="PTHR12658">
    <property type="entry name" value="BETA-TUBULIN COFACTOR D"/>
    <property type="match status" value="1"/>
</dbReference>
<dbReference type="Gene3D" id="1.25.10.10">
    <property type="entry name" value="Leucine-rich Repeat Variant"/>
    <property type="match status" value="2"/>
</dbReference>
<dbReference type="SUPFAM" id="SSF48371">
    <property type="entry name" value="ARM repeat"/>
    <property type="match status" value="3"/>
</dbReference>
<feature type="domain" description="Tubulin-folding cofactor D C-terminal" evidence="3">
    <location>
        <begin position="872"/>
        <end position="1076"/>
    </location>
</feature>
<dbReference type="Proteomes" id="UP000759537">
    <property type="component" value="Unassembled WGS sequence"/>
</dbReference>
<evidence type="ECO:0000313" key="6">
    <source>
        <dbReference type="Proteomes" id="UP000759537"/>
    </source>
</evidence>
<evidence type="ECO:0000259" key="3">
    <source>
        <dbReference type="Pfam" id="PF12612"/>
    </source>
</evidence>
<reference evidence="5" key="2">
    <citation type="journal article" date="2020" name="Nat. Commun.">
        <title>Large-scale genome sequencing of mycorrhizal fungi provides insights into the early evolution of symbiotic traits.</title>
        <authorList>
            <person name="Miyauchi S."/>
            <person name="Kiss E."/>
            <person name="Kuo A."/>
            <person name="Drula E."/>
            <person name="Kohler A."/>
            <person name="Sanchez-Garcia M."/>
            <person name="Morin E."/>
            <person name="Andreopoulos B."/>
            <person name="Barry K.W."/>
            <person name="Bonito G."/>
            <person name="Buee M."/>
            <person name="Carver A."/>
            <person name="Chen C."/>
            <person name="Cichocki N."/>
            <person name="Clum A."/>
            <person name="Culley D."/>
            <person name="Crous P.W."/>
            <person name="Fauchery L."/>
            <person name="Girlanda M."/>
            <person name="Hayes R.D."/>
            <person name="Keri Z."/>
            <person name="LaButti K."/>
            <person name="Lipzen A."/>
            <person name="Lombard V."/>
            <person name="Magnuson J."/>
            <person name="Maillard F."/>
            <person name="Murat C."/>
            <person name="Nolan M."/>
            <person name="Ohm R.A."/>
            <person name="Pangilinan J."/>
            <person name="Pereira M.F."/>
            <person name="Perotto S."/>
            <person name="Peter M."/>
            <person name="Pfister S."/>
            <person name="Riley R."/>
            <person name="Sitrit Y."/>
            <person name="Stielow J.B."/>
            <person name="Szollosi G."/>
            <person name="Zifcakova L."/>
            <person name="Stursova M."/>
            <person name="Spatafora J.W."/>
            <person name="Tedersoo L."/>
            <person name="Vaario L.M."/>
            <person name="Yamada A."/>
            <person name="Yan M."/>
            <person name="Wang P."/>
            <person name="Xu J."/>
            <person name="Bruns T."/>
            <person name="Baldrian P."/>
            <person name="Vilgalys R."/>
            <person name="Dunand C."/>
            <person name="Henrissat B."/>
            <person name="Grigoriev I.V."/>
            <person name="Hibbett D."/>
            <person name="Nagy L.G."/>
            <person name="Martin F.M."/>
        </authorList>
    </citation>
    <scope>NUCLEOTIDE SEQUENCE</scope>
    <source>
        <strain evidence="5">Prilba</strain>
    </source>
</reference>
<accession>A0A9P5MT75</accession>
<dbReference type="InterPro" id="IPR058033">
    <property type="entry name" value="ARM_TBCD_2nd"/>
</dbReference>
<dbReference type="GO" id="GO:0005096">
    <property type="term" value="F:GTPase activator activity"/>
    <property type="evidence" value="ECO:0007669"/>
    <property type="project" value="InterPro"/>
</dbReference>
<dbReference type="InterPro" id="IPR011989">
    <property type="entry name" value="ARM-like"/>
</dbReference>
<gene>
    <name evidence="5" type="ORF">DFH94DRAFT_753887</name>
</gene>
<keyword evidence="6" id="KW-1185">Reference proteome</keyword>
<protein>
    <submittedName>
        <fullName evidence="5">TBCD protein</fullName>
    </submittedName>
</protein>
<dbReference type="InterPro" id="IPR021133">
    <property type="entry name" value="HEAT_type_2"/>
</dbReference>
<evidence type="ECO:0000313" key="5">
    <source>
        <dbReference type="EMBL" id="KAF8478127.1"/>
    </source>
</evidence>
<dbReference type="AlphaFoldDB" id="A0A9P5MT75"/>